<dbReference type="SMART" id="SM00428">
    <property type="entry name" value="H3"/>
    <property type="match status" value="1"/>
</dbReference>
<comment type="caution">
    <text evidence="4">The sequence shown here is derived from an EMBL/GenBank/DDBJ whole genome shotgun (WGS) entry which is preliminary data.</text>
</comment>
<sequence>MARTKKKTRNLYPHDQEKNGQNQDDKGPSHQTTSQGLNASEKYSKKRLYYHVESLREIRRAQKSTGLLIPKLPFMRVVKKISANLYCMMKTTSFVNVKWKTQALLCLQEAAKDFAIDFMNDAYLCAAHCHTVTLMAKDYVIRSYFYMPLIARGH</sequence>
<dbReference type="Proteomes" id="UP000825935">
    <property type="component" value="Chromosome 39"/>
</dbReference>
<reference evidence="4" key="1">
    <citation type="submission" date="2021-08" db="EMBL/GenBank/DDBJ databases">
        <title>WGS assembly of Ceratopteris richardii.</title>
        <authorList>
            <person name="Marchant D.B."/>
            <person name="Chen G."/>
            <person name="Jenkins J."/>
            <person name="Shu S."/>
            <person name="Leebens-Mack J."/>
            <person name="Grimwood J."/>
            <person name="Schmutz J."/>
            <person name="Soltis P."/>
            <person name="Soltis D."/>
            <person name="Chen Z.-H."/>
        </authorList>
    </citation>
    <scope>NUCLEOTIDE SEQUENCE</scope>
    <source>
        <strain evidence="4">Whitten #5841</strain>
        <tissue evidence="4">Leaf</tissue>
    </source>
</reference>
<evidence type="ECO:0000256" key="2">
    <source>
        <dbReference type="SAM" id="MobiDB-lite"/>
    </source>
</evidence>
<name>A0A8T2PYP4_CERRI</name>
<evidence type="ECO:0000256" key="1">
    <source>
        <dbReference type="ARBA" id="ARBA00010343"/>
    </source>
</evidence>
<dbReference type="PANTHER" id="PTHR45810:SF1">
    <property type="entry name" value="HISTONE H3-LIKE CENTROMERIC PROTEIN A"/>
    <property type="match status" value="1"/>
</dbReference>
<evidence type="ECO:0000313" key="4">
    <source>
        <dbReference type="EMBL" id="KAH7276381.1"/>
    </source>
</evidence>
<dbReference type="InterPro" id="IPR009072">
    <property type="entry name" value="Histone-fold"/>
</dbReference>
<organism evidence="4 5">
    <name type="scientific">Ceratopteris richardii</name>
    <name type="common">Triangle waterfern</name>
    <dbReference type="NCBI Taxonomy" id="49495"/>
    <lineage>
        <taxon>Eukaryota</taxon>
        <taxon>Viridiplantae</taxon>
        <taxon>Streptophyta</taxon>
        <taxon>Embryophyta</taxon>
        <taxon>Tracheophyta</taxon>
        <taxon>Polypodiopsida</taxon>
        <taxon>Polypodiidae</taxon>
        <taxon>Polypodiales</taxon>
        <taxon>Pteridineae</taxon>
        <taxon>Pteridaceae</taxon>
        <taxon>Parkerioideae</taxon>
        <taxon>Ceratopteris</taxon>
    </lineage>
</organism>
<dbReference type="InterPro" id="IPR000164">
    <property type="entry name" value="Histone_H3/CENP-A"/>
</dbReference>
<dbReference type="OrthoDB" id="842664at2759"/>
<proteinExistence type="inferred from homology"/>
<protein>
    <recommendedName>
        <fullName evidence="3">Core Histone H2A/H2B/H3 domain-containing protein</fullName>
    </recommendedName>
</protein>
<evidence type="ECO:0000313" key="5">
    <source>
        <dbReference type="Proteomes" id="UP000825935"/>
    </source>
</evidence>
<dbReference type="AlphaFoldDB" id="A0A8T2PYP4"/>
<dbReference type="PANTHER" id="PTHR45810">
    <property type="entry name" value="HISTONE H3.2"/>
    <property type="match status" value="1"/>
</dbReference>
<keyword evidence="5" id="KW-1185">Reference proteome</keyword>
<dbReference type="GO" id="GO:0003677">
    <property type="term" value="F:DNA binding"/>
    <property type="evidence" value="ECO:0007669"/>
    <property type="project" value="InterPro"/>
</dbReference>
<comment type="similarity">
    <text evidence="1">Belongs to the histone H3 family.</text>
</comment>
<gene>
    <name evidence="4" type="ORF">KP509_39G004600</name>
</gene>
<dbReference type="Gene3D" id="1.10.20.10">
    <property type="entry name" value="Histone, subunit A"/>
    <property type="match status" value="1"/>
</dbReference>
<feature type="compositionally biased region" description="Basic and acidic residues" evidence="2">
    <location>
        <begin position="12"/>
        <end position="28"/>
    </location>
</feature>
<accession>A0A8T2PYP4</accession>
<dbReference type="Pfam" id="PF00125">
    <property type="entry name" value="Histone"/>
    <property type="match status" value="1"/>
</dbReference>
<dbReference type="SUPFAM" id="SSF47113">
    <property type="entry name" value="Histone-fold"/>
    <property type="match status" value="1"/>
</dbReference>
<dbReference type="GO" id="GO:0000786">
    <property type="term" value="C:nucleosome"/>
    <property type="evidence" value="ECO:0007669"/>
    <property type="project" value="InterPro"/>
</dbReference>
<dbReference type="GO" id="GO:0030527">
    <property type="term" value="F:structural constituent of chromatin"/>
    <property type="evidence" value="ECO:0007669"/>
    <property type="project" value="InterPro"/>
</dbReference>
<dbReference type="EMBL" id="CM035444">
    <property type="protein sequence ID" value="KAH7276381.1"/>
    <property type="molecule type" value="Genomic_DNA"/>
</dbReference>
<feature type="domain" description="Core Histone H2A/H2B/H3" evidence="3">
    <location>
        <begin position="53"/>
        <end position="138"/>
    </location>
</feature>
<dbReference type="InterPro" id="IPR007125">
    <property type="entry name" value="H2A/H2B/H3"/>
</dbReference>
<evidence type="ECO:0000259" key="3">
    <source>
        <dbReference type="Pfam" id="PF00125"/>
    </source>
</evidence>
<feature type="region of interest" description="Disordered" evidence="2">
    <location>
        <begin position="1"/>
        <end position="37"/>
    </location>
</feature>
<dbReference type="GO" id="GO:0046982">
    <property type="term" value="F:protein heterodimerization activity"/>
    <property type="evidence" value="ECO:0007669"/>
    <property type="project" value="InterPro"/>
</dbReference>